<keyword evidence="2" id="KW-1185">Reference proteome</keyword>
<organism evidence="1 2">
    <name type="scientific">Portunus trituberculatus</name>
    <name type="common">Swimming crab</name>
    <name type="synonym">Neptunus trituberculatus</name>
    <dbReference type="NCBI Taxonomy" id="210409"/>
    <lineage>
        <taxon>Eukaryota</taxon>
        <taxon>Metazoa</taxon>
        <taxon>Ecdysozoa</taxon>
        <taxon>Arthropoda</taxon>
        <taxon>Crustacea</taxon>
        <taxon>Multicrustacea</taxon>
        <taxon>Malacostraca</taxon>
        <taxon>Eumalacostraca</taxon>
        <taxon>Eucarida</taxon>
        <taxon>Decapoda</taxon>
        <taxon>Pleocyemata</taxon>
        <taxon>Brachyura</taxon>
        <taxon>Eubrachyura</taxon>
        <taxon>Portunoidea</taxon>
        <taxon>Portunidae</taxon>
        <taxon>Portuninae</taxon>
        <taxon>Portunus</taxon>
    </lineage>
</organism>
<dbReference type="Proteomes" id="UP000324222">
    <property type="component" value="Unassembled WGS sequence"/>
</dbReference>
<evidence type="ECO:0000313" key="1">
    <source>
        <dbReference type="EMBL" id="MPC30065.1"/>
    </source>
</evidence>
<comment type="caution">
    <text evidence="1">The sequence shown here is derived from an EMBL/GenBank/DDBJ whole genome shotgun (WGS) entry which is preliminary data.</text>
</comment>
<proteinExistence type="predicted"/>
<sequence length="43" mass="4681">MLKNLMKKKLREVSKKHFGLGIFLVLSSGGDSEAGFGVAIFLI</sequence>
<reference evidence="1 2" key="1">
    <citation type="submission" date="2019-05" db="EMBL/GenBank/DDBJ databases">
        <title>Another draft genome of Portunus trituberculatus and its Hox gene families provides insights of decapod evolution.</title>
        <authorList>
            <person name="Jeong J.-H."/>
            <person name="Song I."/>
            <person name="Kim S."/>
            <person name="Choi T."/>
            <person name="Kim D."/>
            <person name="Ryu S."/>
            <person name="Kim W."/>
        </authorList>
    </citation>
    <scope>NUCLEOTIDE SEQUENCE [LARGE SCALE GENOMIC DNA]</scope>
    <source>
        <tissue evidence="1">Muscle</tissue>
    </source>
</reference>
<accession>A0A5B7E9Q1</accession>
<dbReference type="AlphaFoldDB" id="A0A5B7E9Q1"/>
<evidence type="ECO:0000313" key="2">
    <source>
        <dbReference type="Proteomes" id="UP000324222"/>
    </source>
</evidence>
<dbReference type="EMBL" id="VSRR010002186">
    <property type="protein sequence ID" value="MPC30065.1"/>
    <property type="molecule type" value="Genomic_DNA"/>
</dbReference>
<protein>
    <submittedName>
        <fullName evidence="1">Uncharacterized protein</fullName>
    </submittedName>
</protein>
<name>A0A5B7E9Q1_PORTR</name>
<gene>
    <name evidence="1" type="ORF">E2C01_023319</name>
</gene>